<proteinExistence type="predicted"/>
<reference evidence="2 3" key="3">
    <citation type="journal article" date="2013" name="Rice">
        <title>Improvement of the Oryza sativa Nipponbare reference genome using next generation sequence and optical map data.</title>
        <authorList>
            <person name="Kawahara Y."/>
            <person name="de la Bastide M."/>
            <person name="Hamilton J.P."/>
            <person name="Kanamori H."/>
            <person name="McCombie W.R."/>
            <person name="Ouyang S."/>
            <person name="Schwartz D.C."/>
            <person name="Tanaka T."/>
            <person name="Wu J."/>
            <person name="Zhou S."/>
            <person name="Childs K.L."/>
            <person name="Davidson R.M."/>
            <person name="Lin H."/>
            <person name="Quesada-Ocampo L."/>
            <person name="Vaillancourt B."/>
            <person name="Sakai H."/>
            <person name="Lee S.S."/>
            <person name="Kim J."/>
            <person name="Numa H."/>
            <person name="Itoh T."/>
            <person name="Buell C.R."/>
            <person name="Matsumoto T."/>
        </authorList>
    </citation>
    <scope>NUCLEOTIDE SEQUENCE [LARGE SCALE GENOMIC DNA]</scope>
    <source>
        <strain evidence="3">cv. Nipponbare</strain>
    </source>
</reference>
<gene>
    <name evidence="2" type="ordered locus">Os08g0262666</name>
    <name evidence="2" type="ORF">OSNPB_080262666</name>
</gene>
<keyword evidence="1" id="KW-0732">Signal</keyword>
<evidence type="ECO:0000313" key="2">
    <source>
        <dbReference type="EMBL" id="BAT04604.1"/>
    </source>
</evidence>
<protein>
    <submittedName>
        <fullName evidence="2">Os08g0262666 protein</fullName>
    </submittedName>
</protein>
<feature type="chain" id="PRO_5006057068" evidence="1">
    <location>
        <begin position="17"/>
        <end position="109"/>
    </location>
</feature>
<reference evidence="3" key="1">
    <citation type="journal article" date="2005" name="Nature">
        <title>The map-based sequence of the rice genome.</title>
        <authorList>
            <consortium name="International rice genome sequencing project (IRGSP)"/>
            <person name="Matsumoto T."/>
            <person name="Wu J."/>
            <person name="Kanamori H."/>
            <person name="Katayose Y."/>
            <person name="Fujisawa M."/>
            <person name="Namiki N."/>
            <person name="Mizuno H."/>
            <person name="Yamamoto K."/>
            <person name="Antonio B.A."/>
            <person name="Baba T."/>
            <person name="Sakata K."/>
            <person name="Nagamura Y."/>
            <person name="Aoki H."/>
            <person name="Arikawa K."/>
            <person name="Arita K."/>
            <person name="Bito T."/>
            <person name="Chiden Y."/>
            <person name="Fujitsuka N."/>
            <person name="Fukunaka R."/>
            <person name="Hamada M."/>
            <person name="Harada C."/>
            <person name="Hayashi A."/>
            <person name="Hijishita S."/>
            <person name="Honda M."/>
            <person name="Hosokawa S."/>
            <person name="Ichikawa Y."/>
            <person name="Idonuma A."/>
            <person name="Iijima M."/>
            <person name="Ikeda M."/>
            <person name="Ikeno M."/>
            <person name="Ito K."/>
            <person name="Ito S."/>
            <person name="Ito T."/>
            <person name="Ito Y."/>
            <person name="Ito Y."/>
            <person name="Iwabuchi A."/>
            <person name="Kamiya K."/>
            <person name="Karasawa W."/>
            <person name="Kurita K."/>
            <person name="Katagiri S."/>
            <person name="Kikuta A."/>
            <person name="Kobayashi H."/>
            <person name="Kobayashi N."/>
            <person name="Machita K."/>
            <person name="Maehara T."/>
            <person name="Masukawa M."/>
            <person name="Mizubayashi T."/>
            <person name="Mukai Y."/>
            <person name="Nagasaki H."/>
            <person name="Nagata Y."/>
            <person name="Naito S."/>
            <person name="Nakashima M."/>
            <person name="Nakama Y."/>
            <person name="Nakamichi Y."/>
            <person name="Nakamura M."/>
            <person name="Meguro A."/>
            <person name="Negishi M."/>
            <person name="Ohta I."/>
            <person name="Ohta T."/>
            <person name="Okamoto M."/>
            <person name="Ono N."/>
            <person name="Saji S."/>
            <person name="Sakaguchi M."/>
            <person name="Sakai K."/>
            <person name="Shibata M."/>
            <person name="Shimokawa T."/>
            <person name="Song J."/>
            <person name="Takazaki Y."/>
            <person name="Terasawa K."/>
            <person name="Tsugane M."/>
            <person name="Tsuji K."/>
            <person name="Ueda S."/>
            <person name="Waki K."/>
            <person name="Yamagata H."/>
            <person name="Yamamoto M."/>
            <person name="Yamamoto S."/>
            <person name="Yamane H."/>
            <person name="Yoshiki S."/>
            <person name="Yoshihara R."/>
            <person name="Yukawa K."/>
            <person name="Zhong H."/>
            <person name="Yano M."/>
            <person name="Yuan Q."/>
            <person name="Ouyang S."/>
            <person name="Liu J."/>
            <person name="Jones K.M."/>
            <person name="Gansberger K."/>
            <person name="Moffat K."/>
            <person name="Hill J."/>
            <person name="Bera J."/>
            <person name="Fadrosh D."/>
            <person name="Jin S."/>
            <person name="Johri S."/>
            <person name="Kim M."/>
            <person name="Overton L."/>
            <person name="Reardon M."/>
            <person name="Tsitrin T."/>
            <person name="Vuong H."/>
            <person name="Weaver B."/>
            <person name="Ciecko A."/>
            <person name="Tallon L."/>
            <person name="Jackson J."/>
            <person name="Pai G."/>
            <person name="Aken S.V."/>
            <person name="Utterback T."/>
            <person name="Reidmuller S."/>
            <person name="Feldblyum T."/>
            <person name="Hsiao J."/>
            <person name="Zismann V."/>
            <person name="Iobst S."/>
            <person name="de Vazeille A.R."/>
            <person name="Buell C.R."/>
            <person name="Ying K."/>
            <person name="Li Y."/>
            <person name="Lu T."/>
            <person name="Huang Y."/>
            <person name="Zhao Q."/>
            <person name="Feng Q."/>
            <person name="Zhang L."/>
            <person name="Zhu J."/>
            <person name="Weng Q."/>
            <person name="Mu J."/>
            <person name="Lu Y."/>
            <person name="Fan D."/>
            <person name="Liu Y."/>
            <person name="Guan J."/>
            <person name="Zhang Y."/>
            <person name="Yu S."/>
            <person name="Liu X."/>
            <person name="Zhang Y."/>
            <person name="Hong G."/>
            <person name="Han B."/>
            <person name="Choisne N."/>
            <person name="Demange N."/>
            <person name="Orjeda G."/>
            <person name="Samain S."/>
            <person name="Cattolico L."/>
            <person name="Pelletier E."/>
            <person name="Couloux A."/>
            <person name="Segurens B."/>
            <person name="Wincker P."/>
            <person name="D'Hont A."/>
            <person name="Scarpelli C."/>
            <person name="Weissenbach J."/>
            <person name="Salanoubat M."/>
            <person name="Quetier F."/>
            <person name="Yu Y."/>
            <person name="Kim H.R."/>
            <person name="Rambo T."/>
            <person name="Currie J."/>
            <person name="Collura K."/>
            <person name="Luo M."/>
            <person name="Yang T."/>
            <person name="Ammiraju J.S.S."/>
            <person name="Engler F."/>
            <person name="Soderlund C."/>
            <person name="Wing R.A."/>
            <person name="Palmer L.E."/>
            <person name="de la Bastide M."/>
            <person name="Spiegel L."/>
            <person name="Nascimento L."/>
            <person name="Zutavern T."/>
            <person name="O'Shaughnessy A."/>
            <person name="Dike S."/>
            <person name="Dedhia N."/>
            <person name="Preston R."/>
            <person name="Balija V."/>
            <person name="McCombie W.R."/>
            <person name="Chow T."/>
            <person name="Chen H."/>
            <person name="Chung M."/>
            <person name="Chen C."/>
            <person name="Shaw J."/>
            <person name="Wu H."/>
            <person name="Hsiao K."/>
            <person name="Chao Y."/>
            <person name="Chu M."/>
            <person name="Cheng C."/>
            <person name="Hour A."/>
            <person name="Lee P."/>
            <person name="Lin S."/>
            <person name="Lin Y."/>
            <person name="Liou J."/>
            <person name="Liu S."/>
            <person name="Hsing Y."/>
            <person name="Raghuvanshi S."/>
            <person name="Mohanty A."/>
            <person name="Bharti A.K."/>
            <person name="Gaur A."/>
            <person name="Gupta V."/>
            <person name="Kumar D."/>
            <person name="Ravi V."/>
            <person name="Vij S."/>
            <person name="Kapur A."/>
            <person name="Khurana P."/>
            <person name="Khurana P."/>
            <person name="Khurana J.P."/>
            <person name="Tyagi A.K."/>
            <person name="Gaikwad K."/>
            <person name="Singh A."/>
            <person name="Dalal V."/>
            <person name="Srivastava S."/>
            <person name="Dixit A."/>
            <person name="Pal A.K."/>
            <person name="Ghazi I.A."/>
            <person name="Yadav M."/>
            <person name="Pandit A."/>
            <person name="Bhargava A."/>
            <person name="Sureshbabu K."/>
            <person name="Batra K."/>
            <person name="Sharma T.R."/>
            <person name="Mohapatra T."/>
            <person name="Singh N.K."/>
            <person name="Messing J."/>
            <person name="Nelson A.B."/>
            <person name="Fuks G."/>
            <person name="Kavchok S."/>
            <person name="Keizer G."/>
            <person name="Linton E."/>
            <person name="Llaca V."/>
            <person name="Song R."/>
            <person name="Tanyolac B."/>
            <person name="Young S."/>
            <person name="Ho-Il K."/>
            <person name="Hahn J.H."/>
            <person name="Sangsakoo G."/>
            <person name="Vanavichit A."/>
            <person name="de Mattos Luiz.A.T."/>
            <person name="Zimmer P.D."/>
            <person name="Malone G."/>
            <person name="Dellagostin O."/>
            <person name="de Oliveira A.C."/>
            <person name="Bevan M."/>
            <person name="Bancroft I."/>
            <person name="Minx P."/>
            <person name="Cordum H."/>
            <person name="Wilson R."/>
            <person name="Cheng Z."/>
            <person name="Jin W."/>
            <person name="Jiang J."/>
            <person name="Leong S.A."/>
            <person name="Iwama H."/>
            <person name="Gojobori T."/>
            <person name="Itoh T."/>
            <person name="Niimura Y."/>
            <person name="Fujii Y."/>
            <person name="Habara T."/>
            <person name="Sakai H."/>
            <person name="Sato Y."/>
            <person name="Wilson G."/>
            <person name="Kumar K."/>
            <person name="McCouch S."/>
            <person name="Juretic N."/>
            <person name="Hoen D."/>
            <person name="Wright S."/>
            <person name="Bruskiewich R."/>
            <person name="Bureau T."/>
            <person name="Miyao A."/>
            <person name="Hirochika H."/>
            <person name="Nishikawa T."/>
            <person name="Kadowaki K."/>
            <person name="Sugiura M."/>
            <person name="Burr B."/>
            <person name="Sasaki T."/>
        </authorList>
    </citation>
    <scope>NUCLEOTIDE SEQUENCE [LARGE SCALE GENOMIC DNA]</scope>
    <source>
        <strain evidence="3">cv. Nipponbare</strain>
    </source>
</reference>
<feature type="signal peptide" evidence="1">
    <location>
        <begin position="1"/>
        <end position="16"/>
    </location>
</feature>
<accession>A0A0P0XEJ2</accession>
<name>A0A0P0XEJ2_ORYSJ</name>
<reference evidence="2 3" key="2">
    <citation type="journal article" date="2013" name="Plant Cell Physiol.">
        <title>Rice Annotation Project Database (RAP-DB): an integrative and interactive database for rice genomics.</title>
        <authorList>
            <person name="Sakai H."/>
            <person name="Lee S.S."/>
            <person name="Tanaka T."/>
            <person name="Numa H."/>
            <person name="Kim J."/>
            <person name="Kawahara Y."/>
            <person name="Wakimoto H."/>
            <person name="Yang C.C."/>
            <person name="Iwamoto M."/>
            <person name="Abe T."/>
            <person name="Yamada Y."/>
            <person name="Muto A."/>
            <person name="Inokuchi H."/>
            <person name="Ikemura T."/>
            <person name="Matsumoto T."/>
            <person name="Sasaki T."/>
            <person name="Itoh T."/>
        </authorList>
    </citation>
    <scope>NUCLEOTIDE SEQUENCE [LARGE SCALE GENOMIC DNA]</scope>
    <source>
        <strain evidence="3">cv. Nipponbare</strain>
    </source>
</reference>
<dbReference type="PaxDb" id="39947-A0A0P0XEJ2"/>
<sequence length="109" mass="11451">MDWLHGSLALFSLCFPFPSRLHLSGLPLLGAIGLAHNPLACYRRHGLPPGPWPRASSVTTAAAGLAKASTNRVPLLISPDHGHRAPLVEAVAAGLARASISQKAVKEYS</sequence>
<keyword evidence="3" id="KW-1185">Reference proteome</keyword>
<dbReference type="AlphaFoldDB" id="A0A0P0XEJ2"/>
<evidence type="ECO:0000313" key="3">
    <source>
        <dbReference type="Proteomes" id="UP000059680"/>
    </source>
</evidence>
<dbReference type="Proteomes" id="UP000059680">
    <property type="component" value="Chromosome 8"/>
</dbReference>
<dbReference type="EMBL" id="AP014964">
    <property type="protein sequence ID" value="BAT04604.1"/>
    <property type="molecule type" value="Genomic_DNA"/>
</dbReference>
<organism evidence="2 3">
    <name type="scientific">Oryza sativa subsp. japonica</name>
    <name type="common">Rice</name>
    <dbReference type="NCBI Taxonomy" id="39947"/>
    <lineage>
        <taxon>Eukaryota</taxon>
        <taxon>Viridiplantae</taxon>
        <taxon>Streptophyta</taxon>
        <taxon>Embryophyta</taxon>
        <taxon>Tracheophyta</taxon>
        <taxon>Spermatophyta</taxon>
        <taxon>Magnoliopsida</taxon>
        <taxon>Liliopsida</taxon>
        <taxon>Poales</taxon>
        <taxon>Poaceae</taxon>
        <taxon>BOP clade</taxon>
        <taxon>Oryzoideae</taxon>
        <taxon>Oryzeae</taxon>
        <taxon>Oryzinae</taxon>
        <taxon>Oryza</taxon>
        <taxon>Oryza sativa</taxon>
    </lineage>
</organism>
<dbReference type="InParanoid" id="A0A0P0XEJ2"/>
<evidence type="ECO:0000256" key="1">
    <source>
        <dbReference type="SAM" id="SignalP"/>
    </source>
</evidence>